<dbReference type="InterPro" id="IPR045865">
    <property type="entry name" value="ACT-like_dom_sf"/>
</dbReference>
<evidence type="ECO:0000313" key="1">
    <source>
        <dbReference type="EMBL" id="PIZ67506.1"/>
    </source>
</evidence>
<gene>
    <name evidence="1" type="ORF">COY12_01800</name>
</gene>
<evidence type="ECO:0000313" key="2">
    <source>
        <dbReference type="Proteomes" id="UP000229506"/>
    </source>
</evidence>
<organism evidence="1 2">
    <name type="scientific">Candidatus Roizmanbacteria bacterium CG_4_10_14_0_2_um_filter_33_96</name>
    <dbReference type="NCBI Taxonomy" id="1974821"/>
    <lineage>
        <taxon>Bacteria</taxon>
        <taxon>Candidatus Roizmaniibacteriota</taxon>
    </lineage>
</organism>
<keyword evidence="1" id="KW-0808">Transferase</keyword>
<reference evidence="2" key="1">
    <citation type="submission" date="2017-09" db="EMBL/GenBank/DDBJ databases">
        <title>Depth-based differentiation of microbial function through sediment-hosted aquifers and enrichment of novel symbionts in the deep terrestrial subsurface.</title>
        <authorList>
            <person name="Probst A.J."/>
            <person name="Ladd B."/>
            <person name="Jarett J.K."/>
            <person name="Geller-Mcgrath D.E."/>
            <person name="Sieber C.M.K."/>
            <person name="Emerson J.B."/>
            <person name="Anantharaman K."/>
            <person name="Thomas B.C."/>
            <person name="Malmstrom R."/>
            <person name="Stieglmeier M."/>
            <person name="Klingl A."/>
            <person name="Woyke T."/>
            <person name="Ryan C.M."/>
            <person name="Banfield J.F."/>
        </authorList>
    </citation>
    <scope>NUCLEOTIDE SEQUENCE [LARGE SCALE GENOMIC DNA]</scope>
</reference>
<name>A0A2M7U8F1_9BACT</name>
<accession>A0A2M7U8F1</accession>
<dbReference type="EMBL" id="PFOF01000052">
    <property type="protein sequence ID" value="PIZ67506.1"/>
    <property type="molecule type" value="Genomic_DNA"/>
</dbReference>
<dbReference type="AlphaFoldDB" id="A0A2M7U8F1"/>
<dbReference type="Proteomes" id="UP000229506">
    <property type="component" value="Unassembled WGS sequence"/>
</dbReference>
<sequence>MITIPKIVEKIIKNSTFLEEGLNKKIINLSALSRIIKLDIEKELYKKVENGAITMALKRLANKLNHKKNSKKIFSNTPNIIVRSNLTETTFVNSQTLTSKHQKLFEIISKQKEFFSTITEGVFETTLIVSEELENSIKKIYQDEKIIIKIPNLSSVTIKLPKENIDISGVYYFILKPLAWEGINITEIVSTTHEITLIFKEKDIDRAFIVLKSLFD</sequence>
<dbReference type="GO" id="GO:0016301">
    <property type="term" value="F:kinase activity"/>
    <property type="evidence" value="ECO:0007669"/>
    <property type="project" value="UniProtKB-KW"/>
</dbReference>
<keyword evidence="1" id="KW-0418">Kinase</keyword>
<protein>
    <submittedName>
        <fullName evidence="1">Aspartate kinase</fullName>
    </submittedName>
</protein>
<dbReference type="SUPFAM" id="SSF55021">
    <property type="entry name" value="ACT-like"/>
    <property type="match status" value="1"/>
</dbReference>
<proteinExistence type="predicted"/>
<comment type="caution">
    <text evidence="1">The sequence shown here is derived from an EMBL/GenBank/DDBJ whole genome shotgun (WGS) entry which is preliminary data.</text>
</comment>